<protein>
    <recommendedName>
        <fullName evidence="1">Aldos-2-ulose dehydratase beta-propeller domain-containing protein</fullName>
    </recommendedName>
</protein>
<dbReference type="EMBL" id="CP074133">
    <property type="protein sequence ID" value="QUX24327.1"/>
    <property type="molecule type" value="Genomic_DNA"/>
</dbReference>
<dbReference type="InterPro" id="IPR054583">
    <property type="entry name" value="Beta-prop_AUDH"/>
</dbReference>
<sequence>MTAHARPAFTPETIASDTGDGYWVHRTGAGLVTSGLTRQKVERYGHSNGSWTRSDVFDFGTGGLNKPVALDHARLGTGPHPDLVVCHNYGQCMFGCGNDDGKISWLKPDANGAYTRKEVASLVATHRVRLGGFTRDPAQGLQLAAFPVVGRAAPGTPEAEKGEKGFLTPYSPVLYDIPADPAGEWRPASAPGLDRLKFRIIHAVVAGRFPGTPRPDLQSFVVASHSGLDWIGPGRDGVWIRRHIGDGVPPRASQEIGRPPNYKETPLFGGSGNVAVGRIGGQAASCIVTVEPFHGNTVAVYTRPWGTGSPFERPWERRVVKVFPQPIESDEEGPKKSYDAVGHHVVAADFDGDGDDEFLIAMRGPQNSDPNEPTQGVLYLKADSTGRVVVREWVSGDSTAHIAVLDANGDGRLDFATTSYHTVGYYKSRKTEVRLFRNTFARPVADPVIPSSADG</sequence>
<dbReference type="SUPFAM" id="SSF69318">
    <property type="entry name" value="Integrin alpha N-terminal domain"/>
    <property type="match status" value="1"/>
</dbReference>
<name>A0ABX8BQK1_9ACTN</name>
<evidence type="ECO:0000259" key="1">
    <source>
        <dbReference type="Pfam" id="PF22301"/>
    </source>
</evidence>
<dbReference type="Pfam" id="PF22301">
    <property type="entry name" value="AUDH_beta_propeller"/>
    <property type="match status" value="1"/>
</dbReference>
<accession>A0ABX8BQK1</accession>
<proteinExistence type="predicted"/>
<keyword evidence="3" id="KW-1185">Reference proteome</keyword>
<evidence type="ECO:0000313" key="2">
    <source>
        <dbReference type="EMBL" id="QUX24327.1"/>
    </source>
</evidence>
<evidence type="ECO:0000313" key="3">
    <source>
        <dbReference type="Proteomes" id="UP000676079"/>
    </source>
</evidence>
<dbReference type="Gene3D" id="2.130.10.130">
    <property type="entry name" value="Integrin alpha, N-terminal"/>
    <property type="match status" value="1"/>
</dbReference>
<dbReference type="Proteomes" id="UP000676079">
    <property type="component" value="Chromosome"/>
</dbReference>
<organism evidence="2 3">
    <name type="scientific">Nocardiopsis changdeensis</name>
    <dbReference type="NCBI Taxonomy" id="2831969"/>
    <lineage>
        <taxon>Bacteria</taxon>
        <taxon>Bacillati</taxon>
        <taxon>Actinomycetota</taxon>
        <taxon>Actinomycetes</taxon>
        <taxon>Streptosporangiales</taxon>
        <taxon>Nocardiopsidaceae</taxon>
        <taxon>Nocardiopsis</taxon>
    </lineage>
</organism>
<gene>
    <name evidence="2" type="ORF">KGD84_08625</name>
</gene>
<dbReference type="InterPro" id="IPR028994">
    <property type="entry name" value="Integrin_alpha_N"/>
</dbReference>
<reference evidence="2 3" key="1">
    <citation type="submission" date="2021-05" db="EMBL/GenBank/DDBJ databases">
        <title>Direct Submission.</title>
        <authorList>
            <person name="Li K."/>
            <person name="Gao J."/>
        </authorList>
    </citation>
    <scope>NUCLEOTIDE SEQUENCE [LARGE SCALE GENOMIC DNA]</scope>
    <source>
        <strain evidence="2 3">Mg02</strain>
    </source>
</reference>
<dbReference type="RefSeq" id="WP_220559736.1">
    <property type="nucleotide sequence ID" value="NZ_CP074133.1"/>
</dbReference>
<feature type="domain" description="Aldos-2-ulose dehydratase beta-propeller" evidence="1">
    <location>
        <begin position="101"/>
        <end position="303"/>
    </location>
</feature>